<protein>
    <recommendedName>
        <fullName evidence="1">Polymerase nucleotidyl transferase domain-containing protein</fullName>
    </recommendedName>
</protein>
<dbReference type="EMBL" id="BARV01021267">
    <property type="protein sequence ID" value="GAI21677.1"/>
    <property type="molecule type" value="Genomic_DNA"/>
</dbReference>
<dbReference type="GO" id="GO:0016779">
    <property type="term" value="F:nucleotidyltransferase activity"/>
    <property type="evidence" value="ECO:0007669"/>
    <property type="project" value="InterPro"/>
</dbReference>
<feature type="domain" description="Polymerase nucleotidyl transferase" evidence="1">
    <location>
        <begin position="10"/>
        <end position="66"/>
    </location>
</feature>
<dbReference type="InterPro" id="IPR043519">
    <property type="entry name" value="NT_sf"/>
</dbReference>
<sequence>MASKEIIGKVKKYIEILNQSGLKIDKAFLYGSTARNEEGRDSDIDVMLVSRDFDDKSDDQTIGLIWRLTRRVDSRIEPFAVGLKRFI</sequence>
<evidence type="ECO:0000259" key="1">
    <source>
        <dbReference type="Pfam" id="PF01909"/>
    </source>
</evidence>
<proteinExistence type="predicted"/>
<accession>X1LQN4</accession>
<organism evidence="2">
    <name type="scientific">marine sediment metagenome</name>
    <dbReference type="NCBI Taxonomy" id="412755"/>
    <lineage>
        <taxon>unclassified sequences</taxon>
        <taxon>metagenomes</taxon>
        <taxon>ecological metagenomes</taxon>
    </lineage>
</organism>
<dbReference type="Pfam" id="PF01909">
    <property type="entry name" value="NTP_transf_2"/>
    <property type="match status" value="1"/>
</dbReference>
<reference evidence="2" key="1">
    <citation type="journal article" date="2014" name="Front. Microbiol.">
        <title>High frequency of phylogenetically diverse reductive dehalogenase-homologous genes in deep subseafloor sedimentary metagenomes.</title>
        <authorList>
            <person name="Kawai M."/>
            <person name="Futagami T."/>
            <person name="Toyoda A."/>
            <person name="Takaki Y."/>
            <person name="Nishi S."/>
            <person name="Hori S."/>
            <person name="Arai W."/>
            <person name="Tsubouchi T."/>
            <person name="Morono Y."/>
            <person name="Uchiyama I."/>
            <person name="Ito T."/>
            <person name="Fujiyama A."/>
            <person name="Inagaki F."/>
            <person name="Takami H."/>
        </authorList>
    </citation>
    <scope>NUCLEOTIDE SEQUENCE</scope>
    <source>
        <strain evidence="2">Expedition CK06-06</strain>
    </source>
</reference>
<evidence type="ECO:0000313" key="2">
    <source>
        <dbReference type="EMBL" id="GAI21677.1"/>
    </source>
</evidence>
<dbReference type="AlphaFoldDB" id="X1LQN4"/>
<dbReference type="Gene3D" id="3.30.460.10">
    <property type="entry name" value="Beta Polymerase, domain 2"/>
    <property type="match status" value="1"/>
</dbReference>
<dbReference type="SUPFAM" id="SSF81301">
    <property type="entry name" value="Nucleotidyltransferase"/>
    <property type="match status" value="1"/>
</dbReference>
<dbReference type="InterPro" id="IPR002934">
    <property type="entry name" value="Polymerase_NTP_transf_dom"/>
</dbReference>
<dbReference type="CDD" id="cd05403">
    <property type="entry name" value="NT_KNTase_like"/>
    <property type="match status" value="1"/>
</dbReference>
<comment type="caution">
    <text evidence="2">The sequence shown here is derived from an EMBL/GenBank/DDBJ whole genome shotgun (WGS) entry which is preliminary data.</text>
</comment>
<name>X1LQN4_9ZZZZ</name>
<gene>
    <name evidence="2" type="ORF">S06H3_35271</name>
</gene>
<feature type="non-terminal residue" evidence="2">
    <location>
        <position position="87"/>
    </location>
</feature>